<dbReference type="Proteomes" id="UP000636709">
    <property type="component" value="Unassembled WGS sequence"/>
</dbReference>
<feature type="region of interest" description="Disordered" evidence="1">
    <location>
        <begin position="270"/>
        <end position="300"/>
    </location>
</feature>
<name>A0A835A6G6_9POAL</name>
<evidence type="ECO:0000313" key="2">
    <source>
        <dbReference type="EMBL" id="KAF8644264.1"/>
    </source>
</evidence>
<sequence length="514" mass="56171">MMSPPHSVLWCRRRRRRRRTSPPAPRPHPGGARRGGGARGAELRLDPKREPFSSSRSILDEFLRQEKPLVQRTKDQITGATTLLDQIASVYGPCFLCGYRLLTTIEGDECCSCWDAYFELNKLSLPKKRSPDARSLLTQAPLETLCLPVILGRALASNPINAPAVPRNRTPTCPAARKTLAVHRVRGGQIRPLHSTPARPALPLGFPFRQRTAMLGVNRGNSSSLDPDLRELARRLSFSDADSPSSGRGRSAMPRQAFFPRLQTIDENRDEPTAQAPAPLSPSTAPQPSPGAPAALYASPGRDDDGARLAVAVSVAGGGSGGRACNGEDVGAIASGEGVSAAAAPAGVGRGGGFLDKSRWSFLGPSFCCAAFKVICDNNHMMITWFLFDFRDKIREYRDDSKRLDQCNRLDGLSPFSFEFDARRITQLSAGAARHSLSSDAQTDFSQLLTMSPSFHCYSSSTRRPSSFVQHTVSRFEDNLGECCKWILELEQLVRMKDDKTFAETFGVSVKSYV</sequence>
<dbReference type="EMBL" id="JACEFO010003134">
    <property type="protein sequence ID" value="KAF8644264.1"/>
    <property type="molecule type" value="Genomic_DNA"/>
</dbReference>
<feature type="compositionally biased region" description="Basic residues" evidence="1">
    <location>
        <begin position="11"/>
        <end position="20"/>
    </location>
</feature>
<keyword evidence="3" id="KW-1185">Reference proteome</keyword>
<protein>
    <submittedName>
        <fullName evidence="2">Uncharacterized protein</fullName>
    </submittedName>
</protein>
<accession>A0A835A6G6</accession>
<reference evidence="2" key="1">
    <citation type="submission" date="2020-07" db="EMBL/GenBank/DDBJ databases">
        <title>Genome sequence and genetic diversity analysis of an under-domesticated orphan crop, white fonio (Digitaria exilis).</title>
        <authorList>
            <person name="Bennetzen J.L."/>
            <person name="Chen S."/>
            <person name="Ma X."/>
            <person name="Wang X."/>
            <person name="Yssel A.E.J."/>
            <person name="Chaluvadi S.R."/>
            <person name="Johnson M."/>
            <person name="Gangashetty P."/>
            <person name="Hamidou F."/>
            <person name="Sanogo M.D."/>
            <person name="Zwaenepoel A."/>
            <person name="Wallace J."/>
            <person name="Van De Peer Y."/>
            <person name="Van Deynze A."/>
        </authorList>
    </citation>
    <scope>NUCLEOTIDE SEQUENCE</scope>
    <source>
        <tissue evidence="2">Leaves</tissue>
    </source>
</reference>
<dbReference type="PANTHER" id="PTHR13437:SF6">
    <property type="entry name" value="DUF632 DOMAIN-CONTAINING PROTEIN"/>
    <property type="match status" value="1"/>
</dbReference>
<dbReference type="InterPro" id="IPR024882">
    <property type="entry name" value="NUP58/p45/49"/>
</dbReference>
<dbReference type="PANTHER" id="PTHR13437">
    <property type="entry name" value="NUCLEOPORIN P58/P45 NUCLEOPORIN-LIKE PROTEIN 1"/>
    <property type="match status" value="1"/>
</dbReference>
<dbReference type="AlphaFoldDB" id="A0A835A6G6"/>
<dbReference type="GO" id="GO:0008139">
    <property type="term" value="F:nuclear localization sequence binding"/>
    <property type="evidence" value="ECO:0007669"/>
    <property type="project" value="InterPro"/>
</dbReference>
<evidence type="ECO:0000256" key="1">
    <source>
        <dbReference type="SAM" id="MobiDB-lite"/>
    </source>
</evidence>
<organism evidence="2 3">
    <name type="scientific">Digitaria exilis</name>
    <dbReference type="NCBI Taxonomy" id="1010633"/>
    <lineage>
        <taxon>Eukaryota</taxon>
        <taxon>Viridiplantae</taxon>
        <taxon>Streptophyta</taxon>
        <taxon>Embryophyta</taxon>
        <taxon>Tracheophyta</taxon>
        <taxon>Spermatophyta</taxon>
        <taxon>Magnoliopsida</taxon>
        <taxon>Liliopsida</taxon>
        <taxon>Poales</taxon>
        <taxon>Poaceae</taxon>
        <taxon>PACMAD clade</taxon>
        <taxon>Panicoideae</taxon>
        <taxon>Panicodae</taxon>
        <taxon>Paniceae</taxon>
        <taxon>Anthephorinae</taxon>
        <taxon>Digitaria</taxon>
    </lineage>
</organism>
<dbReference type="OrthoDB" id="1924011at2759"/>
<dbReference type="GO" id="GO:0005643">
    <property type="term" value="C:nuclear pore"/>
    <property type="evidence" value="ECO:0007669"/>
    <property type="project" value="InterPro"/>
</dbReference>
<feature type="compositionally biased region" description="Basic and acidic residues" evidence="1">
    <location>
        <begin position="41"/>
        <end position="51"/>
    </location>
</feature>
<dbReference type="GO" id="GO:0017056">
    <property type="term" value="F:structural constituent of nuclear pore"/>
    <property type="evidence" value="ECO:0007669"/>
    <property type="project" value="InterPro"/>
</dbReference>
<proteinExistence type="predicted"/>
<evidence type="ECO:0000313" key="3">
    <source>
        <dbReference type="Proteomes" id="UP000636709"/>
    </source>
</evidence>
<comment type="caution">
    <text evidence="2">The sequence shown here is derived from an EMBL/GenBank/DDBJ whole genome shotgun (WGS) entry which is preliminary data.</text>
</comment>
<gene>
    <name evidence="2" type="ORF">HU200_066507</name>
</gene>
<feature type="region of interest" description="Disordered" evidence="1">
    <location>
        <begin position="1"/>
        <end position="53"/>
    </location>
</feature>